<evidence type="ECO:0000313" key="1">
    <source>
        <dbReference type="EMBL" id="KAI3375456.1"/>
    </source>
</evidence>
<proteinExistence type="predicted"/>
<protein>
    <submittedName>
        <fullName evidence="1">Uncharacterized protein</fullName>
    </submittedName>
</protein>
<dbReference type="EMBL" id="CM041532">
    <property type="protein sequence ID" value="KAI3375456.1"/>
    <property type="molecule type" value="Genomic_DNA"/>
</dbReference>
<accession>A0ACB8X689</accession>
<comment type="caution">
    <text evidence="1">The sequence shown here is derived from an EMBL/GenBank/DDBJ whole genome shotgun (WGS) entry which is preliminary data.</text>
</comment>
<name>A0ACB8X689_9TELE</name>
<gene>
    <name evidence="1" type="ORF">L3Q82_003783</name>
</gene>
<sequence>MVMSGDDTMLPCHLKHPVDAVSMTMEWGRPDLDPRFVYVWHDGQELQIDQNKAYRGRTSLSTNKLKQGDLSLNLSKVRISDNGTYRCYIPKLTEEYFVELLVGAVSSPGISLAGIHKASSGVMLDCTSQGWFPKPEVLWLDGEGNLLSAGPPETVRGPDDLYTVSSRVTVEKRHSNRFTCRVQQKNINQTRETHIHVPETKNKNGDISNNTKEHQALMEEERSRKELINKKEDLEKRKTKLNDDLTKKEEEKKDLTKVIVTLTELSNELMKQKEKLTVQMKVEEKLMEETKKKVDLVDKEITEKEGDKTVNKALGYLKLKEIMLNWNLDGRKREHQELEMSTEKLMKKTFERKKELENHIEQIEEVIKTIKREMAEIQEKTLDKKRQSHLTGSPQPIVALAGDDVVLPCRLDPPISASSRAVEWTKPGLDPEYIHVHQDGRLVYQSQNPLYKYRTTLFLDRLINGNVSLKLFSVKISDAGKYKCFVLLLWKEASIQLVVEDSFTAPSSCTPAVVTSVLFGFMFLLTVVFFVWKWRQNKLETKKINEYRNGEETTCSYKTKEHQALMGEERSRKELIKKMEDLEKKKTKLNEDLTKKEEEKKDLTKIIDTLMEVSNELKKQKEKLTVQMKEEEKLMEETKKKVDSVDKEITEKEGDKTVNKAQGYLKLKEIMLNWNLDKRKREHEDLKLNTDKIMKKTFDEVNTFTERERDVENQMETIKEEMKMIEREMAETEEKTSDKKRRKK</sequence>
<organism evidence="1 2">
    <name type="scientific">Scortum barcoo</name>
    <name type="common">barcoo grunter</name>
    <dbReference type="NCBI Taxonomy" id="214431"/>
    <lineage>
        <taxon>Eukaryota</taxon>
        <taxon>Metazoa</taxon>
        <taxon>Chordata</taxon>
        <taxon>Craniata</taxon>
        <taxon>Vertebrata</taxon>
        <taxon>Euteleostomi</taxon>
        <taxon>Actinopterygii</taxon>
        <taxon>Neopterygii</taxon>
        <taxon>Teleostei</taxon>
        <taxon>Neoteleostei</taxon>
        <taxon>Acanthomorphata</taxon>
        <taxon>Eupercaria</taxon>
        <taxon>Centrarchiformes</taxon>
        <taxon>Terapontoidei</taxon>
        <taxon>Terapontidae</taxon>
        <taxon>Scortum</taxon>
    </lineage>
</organism>
<reference evidence="1" key="1">
    <citation type="submission" date="2022-04" db="EMBL/GenBank/DDBJ databases">
        <title>Jade perch genome.</title>
        <authorList>
            <person name="Chao B."/>
        </authorList>
    </citation>
    <scope>NUCLEOTIDE SEQUENCE</scope>
    <source>
        <strain evidence="1">CB-2022</strain>
    </source>
</reference>
<dbReference type="Proteomes" id="UP000831701">
    <property type="component" value="Chromosome 2"/>
</dbReference>
<keyword evidence="2" id="KW-1185">Reference proteome</keyword>
<evidence type="ECO:0000313" key="2">
    <source>
        <dbReference type="Proteomes" id="UP000831701"/>
    </source>
</evidence>